<dbReference type="Proteomes" id="UP000037136">
    <property type="component" value="Unassembled WGS sequence"/>
</dbReference>
<evidence type="ECO:0000313" key="2">
    <source>
        <dbReference type="EMBL" id="PFH61769.1"/>
    </source>
</evidence>
<accession>A0A2A9PK80</accession>
<gene>
    <name evidence="2" type="ORF">XA68_16298</name>
</gene>
<evidence type="ECO:0000259" key="1">
    <source>
        <dbReference type="Pfam" id="PF18126"/>
    </source>
</evidence>
<proteinExistence type="predicted"/>
<evidence type="ECO:0000313" key="3">
    <source>
        <dbReference type="Proteomes" id="UP000037136"/>
    </source>
</evidence>
<dbReference type="OrthoDB" id="18529at2759"/>
<feature type="domain" description="Large ribosomal subunit protein mL59" evidence="1">
    <location>
        <begin position="21"/>
        <end position="150"/>
    </location>
</feature>
<sequence length="163" mass="18714">MAAATSSSAQLIQLAKTLPPPLQRFLARWPPAAIVGQTAKPTPWQEERPHPFSCCRDAVTGKRKDPVYSQRRQADLVKMARKHGVEELLPETTKGTEFKLTRRVKFGLRVKGTGVGEEVKGHIFERHMIAKMEGKRKAMLEMPKLLKKFKRLGKYRWKKWPKN</sequence>
<organism evidence="2 3">
    <name type="scientific">Ophiocordyceps unilateralis</name>
    <name type="common">Zombie-ant fungus</name>
    <name type="synonym">Torrubia unilateralis</name>
    <dbReference type="NCBI Taxonomy" id="268505"/>
    <lineage>
        <taxon>Eukaryota</taxon>
        <taxon>Fungi</taxon>
        <taxon>Dikarya</taxon>
        <taxon>Ascomycota</taxon>
        <taxon>Pezizomycotina</taxon>
        <taxon>Sordariomycetes</taxon>
        <taxon>Hypocreomycetidae</taxon>
        <taxon>Hypocreales</taxon>
        <taxon>Ophiocordycipitaceae</taxon>
        <taxon>Ophiocordyceps</taxon>
    </lineage>
</organism>
<reference evidence="2 3" key="1">
    <citation type="journal article" date="2015" name="BMC Genomics">
        <title>Gene expression during zombie ant biting behavior reflects the complexity underlying fungal parasitic behavioral manipulation.</title>
        <authorList>
            <person name="de Bekker C."/>
            <person name="Ohm R.A."/>
            <person name="Loreto R.G."/>
            <person name="Sebastian A."/>
            <person name="Albert I."/>
            <person name="Merrow M."/>
            <person name="Brachmann A."/>
            <person name="Hughes D.P."/>
        </authorList>
    </citation>
    <scope>NUCLEOTIDE SEQUENCE [LARGE SCALE GENOMIC DNA]</scope>
    <source>
        <strain evidence="2 3">SC16a</strain>
    </source>
</reference>
<dbReference type="PANTHER" id="PTHR28041">
    <property type="entry name" value="54S RIBOSOMAL PROTEIN L25, MITOCHONDRIAL"/>
    <property type="match status" value="1"/>
</dbReference>
<protein>
    <recommendedName>
        <fullName evidence="1">Large ribosomal subunit protein mL59 domain-containing protein</fullName>
    </recommendedName>
</protein>
<dbReference type="GO" id="GO:0003735">
    <property type="term" value="F:structural constituent of ribosome"/>
    <property type="evidence" value="ECO:0007669"/>
    <property type="project" value="InterPro"/>
</dbReference>
<dbReference type="GO" id="GO:0005762">
    <property type="term" value="C:mitochondrial large ribosomal subunit"/>
    <property type="evidence" value="ECO:0007669"/>
    <property type="project" value="InterPro"/>
</dbReference>
<dbReference type="Pfam" id="PF18126">
    <property type="entry name" value="Mitoc_mL59"/>
    <property type="match status" value="1"/>
</dbReference>
<dbReference type="AlphaFoldDB" id="A0A2A9PK80"/>
<dbReference type="STRING" id="268505.A0A2A9PK80"/>
<keyword evidence="3" id="KW-1185">Reference proteome</keyword>
<comment type="caution">
    <text evidence="2">The sequence shown here is derived from an EMBL/GenBank/DDBJ whole genome shotgun (WGS) entry which is preliminary data.</text>
</comment>
<dbReference type="InterPro" id="IPR037507">
    <property type="entry name" value="Ribosomal_mL59"/>
</dbReference>
<reference evidence="2 3" key="2">
    <citation type="journal article" date="2017" name="Sci. Rep.">
        <title>Ant-infecting Ophiocordyceps genomes reveal a high diversity of potential behavioral manipulation genes and a possible major role for enterotoxins.</title>
        <authorList>
            <person name="de Bekker C."/>
            <person name="Ohm R.A."/>
            <person name="Evans H.C."/>
            <person name="Brachmann A."/>
            <person name="Hughes D.P."/>
        </authorList>
    </citation>
    <scope>NUCLEOTIDE SEQUENCE [LARGE SCALE GENOMIC DNA]</scope>
    <source>
        <strain evidence="2 3">SC16a</strain>
    </source>
</reference>
<name>A0A2A9PK80_OPHUN</name>
<dbReference type="EMBL" id="LAZP02000055">
    <property type="protein sequence ID" value="PFH61769.1"/>
    <property type="molecule type" value="Genomic_DNA"/>
</dbReference>
<dbReference type="InterPro" id="IPR040922">
    <property type="entry name" value="Ribosomal_mL59_dom"/>
</dbReference>
<dbReference type="PANTHER" id="PTHR28041:SF1">
    <property type="entry name" value="LARGE RIBOSOMAL SUBUNIT PROTEIN ML59"/>
    <property type="match status" value="1"/>
</dbReference>